<name>A0A844HNA2_9RHOB</name>
<protein>
    <recommendedName>
        <fullName evidence="1">UBP-type domain-containing protein</fullName>
    </recommendedName>
</protein>
<dbReference type="Pfam" id="PF02148">
    <property type="entry name" value="zf-UBP"/>
    <property type="match status" value="1"/>
</dbReference>
<keyword evidence="3" id="KW-1185">Reference proteome</keyword>
<dbReference type="Gene3D" id="3.30.40.10">
    <property type="entry name" value="Zinc/RING finger domain, C3HC4 (zinc finger)"/>
    <property type="match status" value="1"/>
</dbReference>
<dbReference type="OrthoDB" id="120315at2"/>
<sequence length="88" mass="9996">MACSHTDQIKLDIPPETEKPGTVCPECVAMGSRWVHLRICLTCGHIGCCDSSPNRHARGHWQTTRHPIVGSMEPRERWSYCFADDEFL</sequence>
<evidence type="ECO:0000313" key="2">
    <source>
        <dbReference type="EMBL" id="MTH61346.1"/>
    </source>
</evidence>
<proteinExistence type="predicted"/>
<organism evidence="2 3">
    <name type="scientific">Paracoccus litorisediminis</name>
    <dbReference type="NCBI Taxonomy" id="2006130"/>
    <lineage>
        <taxon>Bacteria</taxon>
        <taxon>Pseudomonadati</taxon>
        <taxon>Pseudomonadota</taxon>
        <taxon>Alphaproteobacteria</taxon>
        <taxon>Rhodobacterales</taxon>
        <taxon>Paracoccaceae</taxon>
        <taxon>Paracoccus</taxon>
    </lineage>
</organism>
<gene>
    <name evidence="2" type="ORF">GL300_19210</name>
</gene>
<dbReference type="SUPFAM" id="SSF57850">
    <property type="entry name" value="RING/U-box"/>
    <property type="match status" value="1"/>
</dbReference>
<dbReference type="InterPro" id="IPR001607">
    <property type="entry name" value="Znf_UBP"/>
</dbReference>
<comment type="caution">
    <text evidence="2">The sequence shown here is derived from an EMBL/GenBank/DDBJ whole genome shotgun (WGS) entry which is preliminary data.</text>
</comment>
<evidence type="ECO:0000313" key="3">
    <source>
        <dbReference type="Proteomes" id="UP000449846"/>
    </source>
</evidence>
<dbReference type="EMBL" id="WMIG01000015">
    <property type="protein sequence ID" value="MTH61346.1"/>
    <property type="molecule type" value="Genomic_DNA"/>
</dbReference>
<dbReference type="Proteomes" id="UP000449846">
    <property type="component" value="Unassembled WGS sequence"/>
</dbReference>
<dbReference type="AlphaFoldDB" id="A0A844HNA2"/>
<dbReference type="InterPro" id="IPR013083">
    <property type="entry name" value="Znf_RING/FYVE/PHD"/>
</dbReference>
<accession>A0A844HNA2</accession>
<reference evidence="2 3" key="1">
    <citation type="submission" date="2019-11" db="EMBL/GenBank/DDBJ databases">
        <authorList>
            <person name="Dong K."/>
        </authorList>
    </citation>
    <scope>NUCLEOTIDE SEQUENCE [LARGE SCALE GENOMIC DNA]</scope>
    <source>
        <strain evidence="2 3">NBRC 112902</strain>
    </source>
</reference>
<dbReference type="RefSeq" id="WP_155041310.1">
    <property type="nucleotide sequence ID" value="NZ_JBHGCD010000019.1"/>
</dbReference>
<dbReference type="PROSITE" id="PS50271">
    <property type="entry name" value="ZF_UBP"/>
    <property type="match status" value="1"/>
</dbReference>
<dbReference type="GO" id="GO:0008270">
    <property type="term" value="F:zinc ion binding"/>
    <property type="evidence" value="ECO:0007669"/>
    <property type="project" value="InterPro"/>
</dbReference>
<feature type="domain" description="UBP-type" evidence="1">
    <location>
        <begin position="1"/>
        <end position="88"/>
    </location>
</feature>
<evidence type="ECO:0000259" key="1">
    <source>
        <dbReference type="PROSITE" id="PS50271"/>
    </source>
</evidence>